<dbReference type="PANTHER" id="PTHR24148:SF64">
    <property type="entry name" value="HETEROKARYON INCOMPATIBILITY DOMAIN-CONTAINING PROTEIN"/>
    <property type="match status" value="1"/>
</dbReference>
<dbReference type="EMBL" id="JAGPXC010000009">
    <property type="protein sequence ID" value="KAH6647215.1"/>
    <property type="molecule type" value="Genomic_DNA"/>
</dbReference>
<dbReference type="GeneID" id="70125750"/>
<evidence type="ECO:0000313" key="2">
    <source>
        <dbReference type="EMBL" id="KAH6647215.1"/>
    </source>
</evidence>
<proteinExistence type="predicted"/>
<dbReference type="AlphaFoldDB" id="A0A9P8RPY8"/>
<name>A0A9P8RPY8_9PEZI</name>
<dbReference type="Pfam" id="PF06985">
    <property type="entry name" value="HET"/>
    <property type="match status" value="1"/>
</dbReference>
<dbReference type="PANTHER" id="PTHR24148">
    <property type="entry name" value="ANKYRIN REPEAT DOMAIN-CONTAINING PROTEIN 39 HOMOLOG-RELATED"/>
    <property type="match status" value="1"/>
</dbReference>
<dbReference type="InterPro" id="IPR010730">
    <property type="entry name" value="HET"/>
</dbReference>
<evidence type="ECO:0000259" key="1">
    <source>
        <dbReference type="Pfam" id="PF06985"/>
    </source>
</evidence>
<comment type="caution">
    <text evidence="2">The sequence shown here is derived from an EMBL/GenBank/DDBJ whole genome shotgun (WGS) entry which is preliminary data.</text>
</comment>
<reference evidence="2" key="1">
    <citation type="journal article" date="2021" name="Nat. Commun.">
        <title>Genetic determinants of endophytism in the Arabidopsis root mycobiome.</title>
        <authorList>
            <person name="Mesny F."/>
            <person name="Miyauchi S."/>
            <person name="Thiergart T."/>
            <person name="Pickel B."/>
            <person name="Atanasova L."/>
            <person name="Karlsson M."/>
            <person name="Huettel B."/>
            <person name="Barry K.W."/>
            <person name="Haridas S."/>
            <person name="Chen C."/>
            <person name="Bauer D."/>
            <person name="Andreopoulos W."/>
            <person name="Pangilinan J."/>
            <person name="LaButti K."/>
            <person name="Riley R."/>
            <person name="Lipzen A."/>
            <person name="Clum A."/>
            <person name="Drula E."/>
            <person name="Henrissat B."/>
            <person name="Kohler A."/>
            <person name="Grigoriev I.V."/>
            <person name="Martin F.M."/>
            <person name="Hacquard S."/>
        </authorList>
    </citation>
    <scope>NUCLEOTIDE SEQUENCE</scope>
    <source>
        <strain evidence="2">MPI-SDFR-AT-0073</strain>
    </source>
</reference>
<dbReference type="Proteomes" id="UP000758603">
    <property type="component" value="Unassembled WGS sequence"/>
</dbReference>
<dbReference type="RefSeq" id="XP_045953729.1">
    <property type="nucleotide sequence ID" value="XM_046096858.1"/>
</dbReference>
<dbReference type="InterPro" id="IPR052895">
    <property type="entry name" value="HetReg/Transcr_Mod"/>
</dbReference>
<keyword evidence="3" id="KW-1185">Reference proteome</keyword>
<dbReference type="OrthoDB" id="2157530at2759"/>
<gene>
    <name evidence="2" type="ORF">BKA67DRAFT_428721</name>
</gene>
<evidence type="ECO:0000313" key="3">
    <source>
        <dbReference type="Proteomes" id="UP000758603"/>
    </source>
</evidence>
<organism evidence="2 3">
    <name type="scientific">Truncatella angustata</name>
    <dbReference type="NCBI Taxonomy" id="152316"/>
    <lineage>
        <taxon>Eukaryota</taxon>
        <taxon>Fungi</taxon>
        <taxon>Dikarya</taxon>
        <taxon>Ascomycota</taxon>
        <taxon>Pezizomycotina</taxon>
        <taxon>Sordariomycetes</taxon>
        <taxon>Xylariomycetidae</taxon>
        <taxon>Amphisphaeriales</taxon>
        <taxon>Sporocadaceae</taxon>
        <taxon>Truncatella</taxon>
    </lineage>
</organism>
<protein>
    <submittedName>
        <fullName evidence="2">Heterokaryon incompatibility protein-domain-containing protein</fullName>
    </submittedName>
</protein>
<feature type="domain" description="Heterokaryon incompatibility" evidence="1">
    <location>
        <begin position="49"/>
        <end position="216"/>
    </location>
</feature>
<sequence>MPVFNGYQYEPLGTKDSLRLIALNQAIHRTTPLRCSIIQCRRSALSKDYSAVSYAWGPRDFTRNLEVDHDGDTSYIRTTSNVDMLLRYLRGQKEVRHLWIDAICLNQDDHVEKAQQIPLMGYIYGQSQQVHIWLGTDNSTITQLFAFFRAASQLRETNQQVISTRVASLMTKYFKDASIDETFSQGIFLPGAVEALDSITKFFDRHWFSRRWVIQEAYVARQAIVHCGKYSIPMGLVASAANKFQSMDISSYPIRMAANLHRLKSSNKLTLMELLWNFHEARCAEKKDRIAALAGLISEDLFHIDYDTPWDIVYKQAASLALRSKDNSIRLQVLLHLFEFGHLSQLKDVVCPSWVPDWTSCRTRKLPYHALARNVDNISDYHTTFGCSITATLALNNDILEVYPGPPTATSRSWQVFYATEIGMYPVNELDTDRVVKIMQRLFPFITSNSAFEVLEISSLIQLILDFRHSEARDQRLVSRPLEQFIIALTEKLPEWIHLDFFDSLRKLGSLLRDVCFFALEPSKPGVSACRAYGICLTQVHSKDIMVPLWHREEKATGRQSILGGWKKAIDVTTMLAVRQAEKRPGLGQEKRSERIKGLEKDIIAVPAVCVIPSGWASLQAREYDLSVADCAWQAPICLP</sequence>
<accession>A0A9P8RPY8</accession>